<reference evidence="9" key="1">
    <citation type="journal article" date="2006" name="Appl. Environ. Microbiol.">
        <title>Comparative genomics of DNA fragments from six Antarctic marine planktonic bacteria.</title>
        <authorList>
            <person name="Grzymski J.J."/>
            <person name="Carter B.J."/>
            <person name="DeLong E.F."/>
            <person name="Feldman R.A."/>
            <person name="Ghadiri A."/>
            <person name="Murray A.E."/>
        </authorList>
    </citation>
    <scope>NUCLEOTIDE SEQUENCE</scope>
</reference>
<organism evidence="9">
    <name type="scientific">uncultured marine bacterium Ant4D3</name>
    <dbReference type="NCBI Taxonomy" id="360423"/>
    <lineage>
        <taxon>Bacteria</taxon>
        <taxon>environmental samples</taxon>
    </lineage>
</organism>
<dbReference type="InterPro" id="IPR015847">
    <property type="entry name" value="ExoRNase_PH_dom2"/>
</dbReference>
<dbReference type="SUPFAM" id="SSF55666">
    <property type="entry name" value="Ribonuclease PH domain 2-like"/>
    <property type="match status" value="1"/>
</dbReference>
<evidence type="ECO:0000256" key="3">
    <source>
        <dbReference type="ARBA" id="ARBA00022555"/>
    </source>
</evidence>
<dbReference type="GO" id="GO:0000175">
    <property type="term" value="F:3'-5'-RNA exonuclease activity"/>
    <property type="evidence" value="ECO:0007669"/>
    <property type="project" value="UniProtKB-UniRule"/>
</dbReference>
<comment type="similarity">
    <text evidence="1 6">Belongs to the RNase PH family.</text>
</comment>
<dbReference type="NCBIfam" id="TIGR01966">
    <property type="entry name" value="RNasePH"/>
    <property type="match status" value="1"/>
</dbReference>
<comment type="catalytic activity">
    <reaction evidence="6">
        <text>tRNA(n+1) + phosphate = tRNA(n) + a ribonucleoside 5'-diphosphate</text>
        <dbReference type="Rhea" id="RHEA:10628"/>
        <dbReference type="Rhea" id="RHEA-COMP:17343"/>
        <dbReference type="Rhea" id="RHEA-COMP:17344"/>
        <dbReference type="ChEBI" id="CHEBI:43474"/>
        <dbReference type="ChEBI" id="CHEBI:57930"/>
        <dbReference type="ChEBI" id="CHEBI:173114"/>
        <dbReference type="EC" id="2.7.7.56"/>
    </reaction>
</comment>
<feature type="binding site" evidence="6">
    <location>
        <position position="102"/>
    </location>
    <ligand>
        <name>phosphate</name>
        <dbReference type="ChEBI" id="CHEBI:43474"/>
        <note>substrate</note>
    </ligand>
</feature>
<evidence type="ECO:0000256" key="1">
    <source>
        <dbReference type="ARBA" id="ARBA00006678"/>
    </source>
</evidence>
<evidence type="ECO:0000256" key="6">
    <source>
        <dbReference type="HAMAP-Rule" id="MF_00564"/>
    </source>
</evidence>
<name>Q2PYJ7_9BACT</name>
<dbReference type="InterPro" id="IPR050080">
    <property type="entry name" value="RNase_PH"/>
</dbReference>
<dbReference type="Pfam" id="PF03725">
    <property type="entry name" value="RNase_PH_C"/>
    <property type="match status" value="1"/>
</dbReference>
<dbReference type="Pfam" id="PF01138">
    <property type="entry name" value="RNase_PH"/>
    <property type="match status" value="1"/>
</dbReference>
<dbReference type="InterPro" id="IPR018336">
    <property type="entry name" value="RNase_PH_CS"/>
</dbReference>
<dbReference type="InterPro" id="IPR027408">
    <property type="entry name" value="PNPase/RNase_PH_dom_sf"/>
</dbReference>
<evidence type="ECO:0000256" key="4">
    <source>
        <dbReference type="ARBA" id="ARBA00022694"/>
    </source>
</evidence>
<accession>Q2PYJ7</accession>
<evidence type="ECO:0000256" key="5">
    <source>
        <dbReference type="ARBA" id="ARBA00022884"/>
    </source>
</evidence>
<dbReference type="CDD" id="cd11362">
    <property type="entry name" value="RNase_PH_bact"/>
    <property type="match status" value="1"/>
</dbReference>
<dbReference type="InterPro" id="IPR002381">
    <property type="entry name" value="RNase_PH_bac-type"/>
</dbReference>
<keyword evidence="6" id="KW-0808">Transferase</keyword>
<dbReference type="EMBL" id="DQ295237">
    <property type="protein sequence ID" value="ABC25230.1"/>
    <property type="molecule type" value="Genomic_DNA"/>
</dbReference>
<dbReference type="InterPro" id="IPR001247">
    <property type="entry name" value="ExoRNase_PH_dom1"/>
</dbReference>
<dbReference type="FunFam" id="3.30.230.70:FF:000003">
    <property type="entry name" value="Ribonuclease PH"/>
    <property type="match status" value="1"/>
</dbReference>
<dbReference type="InterPro" id="IPR020568">
    <property type="entry name" value="Ribosomal_Su5_D2-typ_SF"/>
</dbReference>
<dbReference type="PROSITE" id="PS01277">
    <property type="entry name" value="RIBONUCLEASE_PH"/>
    <property type="match status" value="1"/>
</dbReference>
<dbReference type="EC" id="2.7.7.56" evidence="6"/>
<keyword evidence="5" id="KW-0694">RNA-binding</keyword>
<feature type="domain" description="Exoribonuclease phosphorolytic" evidence="8">
    <location>
        <begin position="177"/>
        <end position="242"/>
    </location>
</feature>
<proteinExistence type="inferred from homology"/>
<keyword evidence="3 6" id="KW-0820">tRNA-binding</keyword>
<dbReference type="AlphaFoldDB" id="Q2PYJ7"/>
<sequence>MTSSITDQLKGIKLNFTRPSGRATDQLRDIKITRGFTKHAEGSVLIEFGDTRVLCTATVERGVPRFLRGSGSGWVTAEYGMLPRATHSRNGREAARGKQGGRTLEIQRLIGRSLRASLNLEKLGENTITLDCDVLQADGGTRTASITGAYIAMVDAINVLKKDKNGAMRGDPLRRQIAAISVGIYKDEPVLDLDYDEDSKAETDMNVVMTADGGFIEVQGTAEGSPYTQDQMMAMLALARKGITEIAALQTAALAD</sequence>
<dbReference type="InterPro" id="IPR036345">
    <property type="entry name" value="ExoRNase_PH_dom2_sf"/>
</dbReference>
<dbReference type="GO" id="GO:0016075">
    <property type="term" value="P:rRNA catabolic process"/>
    <property type="evidence" value="ECO:0007669"/>
    <property type="project" value="UniProtKB-UniRule"/>
</dbReference>
<dbReference type="GO" id="GO:0000049">
    <property type="term" value="F:tRNA binding"/>
    <property type="evidence" value="ECO:0007669"/>
    <property type="project" value="UniProtKB-UniRule"/>
</dbReference>
<dbReference type="Gene3D" id="3.30.230.70">
    <property type="entry name" value="GHMP Kinase, N-terminal domain"/>
    <property type="match status" value="1"/>
</dbReference>
<dbReference type="HAMAP" id="MF_00564">
    <property type="entry name" value="RNase_PH"/>
    <property type="match status" value="1"/>
</dbReference>
<evidence type="ECO:0000256" key="2">
    <source>
        <dbReference type="ARBA" id="ARBA00022552"/>
    </source>
</evidence>
<protein>
    <recommendedName>
        <fullName evidence="6">Ribonuclease PH</fullName>
        <shortName evidence="6">RNase PH</shortName>
        <ecNumber evidence="6">2.7.7.56</ecNumber>
    </recommendedName>
    <alternativeName>
        <fullName evidence="6">tRNA nucleotidyltransferase</fullName>
    </alternativeName>
</protein>
<dbReference type="GO" id="GO:0031125">
    <property type="term" value="P:rRNA 3'-end processing"/>
    <property type="evidence" value="ECO:0007669"/>
    <property type="project" value="UniProtKB-ARBA"/>
</dbReference>
<dbReference type="PANTHER" id="PTHR11953:SF0">
    <property type="entry name" value="EXOSOME COMPLEX COMPONENT RRP41"/>
    <property type="match status" value="1"/>
</dbReference>
<feature type="binding site" evidence="6">
    <location>
        <begin position="140"/>
        <end position="142"/>
    </location>
    <ligand>
        <name>phosphate</name>
        <dbReference type="ChEBI" id="CHEBI:43474"/>
        <note>substrate</note>
    </ligand>
</feature>
<comment type="subunit">
    <text evidence="6">Homohexameric ring arranged as a trimer of dimers.</text>
</comment>
<dbReference type="SUPFAM" id="SSF54211">
    <property type="entry name" value="Ribosomal protein S5 domain 2-like"/>
    <property type="match status" value="1"/>
</dbReference>
<keyword evidence="2 6" id="KW-0698">rRNA processing</keyword>
<feature type="domain" description="Exoribonuclease phosphorolytic" evidence="7">
    <location>
        <begin position="26"/>
        <end position="156"/>
    </location>
</feature>
<evidence type="ECO:0000313" key="9">
    <source>
        <dbReference type="EMBL" id="ABC25230.1"/>
    </source>
</evidence>
<dbReference type="GO" id="GO:0009022">
    <property type="term" value="F:tRNA nucleotidyltransferase activity"/>
    <property type="evidence" value="ECO:0007669"/>
    <property type="project" value="UniProtKB-UniRule"/>
</dbReference>
<comment type="function">
    <text evidence="6">Phosphorolytic 3'-5' exoribonuclease that plays an important role in tRNA 3'-end maturation. Removes nucleotide residues following the 3'-CCA terminus of tRNAs; can also add nucleotides to the ends of RNA molecules by using nucleoside diphosphates as substrates, but this may not be physiologically important. Probably plays a role in initiation of 16S rRNA degradation (leading to ribosome degradation) during starvation.</text>
</comment>
<evidence type="ECO:0000259" key="7">
    <source>
        <dbReference type="Pfam" id="PF01138"/>
    </source>
</evidence>
<dbReference type="GO" id="GO:0008033">
    <property type="term" value="P:tRNA processing"/>
    <property type="evidence" value="ECO:0007669"/>
    <property type="project" value="UniProtKB-UniRule"/>
</dbReference>
<evidence type="ECO:0000259" key="8">
    <source>
        <dbReference type="Pfam" id="PF03725"/>
    </source>
</evidence>
<keyword evidence="6" id="KW-0548">Nucleotidyltransferase</keyword>
<keyword evidence="4 6" id="KW-0819">tRNA processing</keyword>
<dbReference type="PANTHER" id="PTHR11953">
    <property type="entry name" value="EXOSOME COMPLEX COMPONENT"/>
    <property type="match status" value="1"/>
</dbReference>
<gene>
    <name evidence="6" type="primary">rph</name>
</gene>